<dbReference type="PANTHER" id="PTHR30349">
    <property type="entry name" value="PHAGE INTEGRASE-RELATED"/>
    <property type="match status" value="1"/>
</dbReference>
<evidence type="ECO:0000259" key="11">
    <source>
        <dbReference type="PROSITE" id="PS51898"/>
    </source>
</evidence>
<dbReference type="SUPFAM" id="SSF56349">
    <property type="entry name" value="DNA breaking-rejoining enzymes"/>
    <property type="match status" value="1"/>
</dbReference>
<dbReference type="Pfam" id="PF00589">
    <property type="entry name" value="Phage_integrase"/>
    <property type="match status" value="1"/>
</dbReference>
<dbReference type="PROSITE" id="PS51900">
    <property type="entry name" value="CB"/>
    <property type="match status" value="1"/>
</dbReference>
<evidence type="ECO:0000256" key="10">
    <source>
        <dbReference type="SAM" id="MobiDB-lite"/>
    </source>
</evidence>
<evidence type="ECO:0000259" key="12">
    <source>
        <dbReference type="PROSITE" id="PS51900"/>
    </source>
</evidence>
<dbReference type="InterPro" id="IPR011010">
    <property type="entry name" value="DNA_brk_join_enz"/>
</dbReference>
<evidence type="ECO:0000256" key="2">
    <source>
        <dbReference type="ARBA" id="ARBA00022490"/>
    </source>
</evidence>
<feature type="domain" description="Tyr recombinase" evidence="11">
    <location>
        <begin position="131"/>
        <end position="317"/>
    </location>
</feature>
<dbReference type="EMBL" id="JYFN01000002">
    <property type="protein sequence ID" value="KJE25288.1"/>
    <property type="molecule type" value="Genomic_DNA"/>
</dbReference>
<reference evidence="14" key="1">
    <citation type="submission" date="2015-02" db="EMBL/GenBank/DDBJ databases">
        <title>Draft Genome of Frankia sp. CpI1-S.</title>
        <authorList>
            <person name="Oshone R.T."/>
            <person name="Ngom M."/>
            <person name="Ghodhbane-Gtari F."/>
            <person name="Gtari M."/>
            <person name="Morris K."/>
            <person name="Thomas K."/>
            <person name="Sen A."/>
            <person name="Tisa L.S."/>
        </authorList>
    </citation>
    <scope>NUCLEOTIDE SEQUENCE [LARGE SCALE GENOMIC DNA]</scope>
    <source>
        <strain evidence="14">CpI1-S</strain>
    </source>
</reference>
<dbReference type="Proteomes" id="UP000032545">
    <property type="component" value="Unassembled WGS sequence"/>
</dbReference>
<organism evidence="13 14">
    <name type="scientific">Frankia torreyi</name>
    <dbReference type="NCBI Taxonomy" id="1856"/>
    <lineage>
        <taxon>Bacteria</taxon>
        <taxon>Bacillati</taxon>
        <taxon>Actinomycetota</taxon>
        <taxon>Actinomycetes</taxon>
        <taxon>Frankiales</taxon>
        <taxon>Frankiaceae</taxon>
        <taxon>Frankia</taxon>
    </lineage>
</organism>
<dbReference type="InterPro" id="IPR044068">
    <property type="entry name" value="CB"/>
</dbReference>
<dbReference type="Gene3D" id="1.10.150.130">
    <property type="match status" value="1"/>
</dbReference>
<protein>
    <submittedName>
        <fullName evidence="13">Site-specific recombinase XerD</fullName>
    </submittedName>
</protein>
<dbReference type="InterPro" id="IPR013762">
    <property type="entry name" value="Integrase-like_cat_sf"/>
</dbReference>
<dbReference type="GO" id="GO:0005737">
    <property type="term" value="C:cytoplasm"/>
    <property type="evidence" value="ECO:0007669"/>
    <property type="project" value="UniProtKB-SubCell"/>
</dbReference>
<dbReference type="GO" id="GO:0007059">
    <property type="term" value="P:chromosome segregation"/>
    <property type="evidence" value="ECO:0007669"/>
    <property type="project" value="UniProtKB-KW"/>
</dbReference>
<keyword evidence="8" id="KW-0131">Cell cycle</keyword>
<evidence type="ECO:0000256" key="5">
    <source>
        <dbReference type="ARBA" id="ARBA00022908"/>
    </source>
</evidence>
<proteinExistence type="predicted"/>
<dbReference type="GO" id="GO:0003677">
    <property type="term" value="F:DNA binding"/>
    <property type="evidence" value="ECO:0007669"/>
    <property type="project" value="UniProtKB-UniRule"/>
</dbReference>
<dbReference type="GO" id="GO:0051301">
    <property type="term" value="P:cell division"/>
    <property type="evidence" value="ECO:0007669"/>
    <property type="project" value="UniProtKB-KW"/>
</dbReference>
<dbReference type="GO" id="GO:0006310">
    <property type="term" value="P:DNA recombination"/>
    <property type="evidence" value="ECO:0007669"/>
    <property type="project" value="UniProtKB-KW"/>
</dbReference>
<evidence type="ECO:0000256" key="3">
    <source>
        <dbReference type="ARBA" id="ARBA00022618"/>
    </source>
</evidence>
<sequence length="322" mass="35440">MTTSAAAPFTGRGRRGGERPPDRYADLFAAYRAELDHVRLAEHSRRAYASRVAGFLRWLDTDGAAADPTGADPLSDAHARDFAVRDYRAHLLAVAKRRPATVNAHLTALDHFFTWRHLGRAVVDRADLPEQAPRALSDDEARRVLRAAERLPSLRDRTIIELLYNTGVRCAELVALDVDDAPVTARTGAVHVRAGKGRDGGKPRTIPANPRGRRALSDWKPARATWPNADNDPALFLNRYGRRLSTRTVDQVVADLGRSVGIDDLSPHVLRHTFATAMLRRGAGLVLVAELLGHARTDTTRVYTKPTEADRVRAVELLPGDS</sequence>
<evidence type="ECO:0000256" key="4">
    <source>
        <dbReference type="ARBA" id="ARBA00022829"/>
    </source>
</evidence>
<keyword evidence="7" id="KW-0233">DNA recombination</keyword>
<dbReference type="InterPro" id="IPR010998">
    <property type="entry name" value="Integrase_recombinase_N"/>
</dbReference>
<dbReference type="PATRIC" id="fig|1502723.3.peg.468"/>
<keyword evidence="3" id="KW-0132">Cell division</keyword>
<evidence type="ECO:0000256" key="7">
    <source>
        <dbReference type="ARBA" id="ARBA00023172"/>
    </source>
</evidence>
<dbReference type="Gene3D" id="1.10.443.10">
    <property type="entry name" value="Intergrase catalytic core"/>
    <property type="match status" value="1"/>
</dbReference>
<feature type="region of interest" description="Disordered" evidence="10">
    <location>
        <begin position="193"/>
        <end position="214"/>
    </location>
</feature>
<keyword evidence="4" id="KW-0159">Chromosome partition</keyword>
<evidence type="ECO:0000313" key="14">
    <source>
        <dbReference type="Proteomes" id="UP000032545"/>
    </source>
</evidence>
<dbReference type="PROSITE" id="PS51898">
    <property type="entry name" value="TYR_RECOMBINASE"/>
    <property type="match status" value="1"/>
</dbReference>
<feature type="domain" description="Core-binding (CB)" evidence="12">
    <location>
        <begin position="19"/>
        <end position="117"/>
    </location>
</feature>
<gene>
    <name evidence="13" type="ORF">FF36_00421</name>
</gene>
<feature type="region of interest" description="Disordered" evidence="10">
    <location>
        <begin position="1"/>
        <end position="21"/>
    </location>
</feature>
<dbReference type="GO" id="GO:0015074">
    <property type="term" value="P:DNA integration"/>
    <property type="evidence" value="ECO:0007669"/>
    <property type="project" value="UniProtKB-KW"/>
</dbReference>
<evidence type="ECO:0000256" key="6">
    <source>
        <dbReference type="ARBA" id="ARBA00023125"/>
    </source>
</evidence>
<keyword evidence="5" id="KW-0229">DNA integration</keyword>
<dbReference type="AlphaFoldDB" id="A0A0D8BM40"/>
<reference evidence="13 14" key="2">
    <citation type="journal article" date="2016" name="Genome Announc.">
        <title>Permanent Draft Genome Sequences for Two Variants of Frankia sp. Strain CpI1, the First Frankia Strain Isolated from Root Nodules of Comptonia peregrina.</title>
        <authorList>
            <person name="Oshone R."/>
            <person name="Hurst S.G.IV."/>
            <person name="Abebe-Akele F."/>
            <person name="Simpson S."/>
            <person name="Morris K."/>
            <person name="Thomas W.K."/>
            <person name="Tisa L.S."/>
        </authorList>
    </citation>
    <scope>NUCLEOTIDE SEQUENCE [LARGE SCALE GENOMIC DNA]</scope>
    <source>
        <strain evidence="14">CpI1-S</strain>
    </source>
</reference>
<dbReference type="InterPro" id="IPR002104">
    <property type="entry name" value="Integrase_catalytic"/>
</dbReference>
<comment type="caution">
    <text evidence="13">The sequence shown here is derived from an EMBL/GenBank/DDBJ whole genome shotgun (WGS) entry which is preliminary data.</text>
</comment>
<evidence type="ECO:0000256" key="9">
    <source>
        <dbReference type="PROSITE-ProRule" id="PRU01248"/>
    </source>
</evidence>
<dbReference type="PANTHER" id="PTHR30349:SF77">
    <property type="entry name" value="TYROSINE RECOMBINASE XERC"/>
    <property type="match status" value="1"/>
</dbReference>
<keyword evidence="6 9" id="KW-0238">DNA-binding</keyword>
<evidence type="ECO:0000313" key="13">
    <source>
        <dbReference type="EMBL" id="KJE25288.1"/>
    </source>
</evidence>
<keyword evidence="14" id="KW-1185">Reference proteome</keyword>
<name>A0A0D8BM40_9ACTN</name>
<evidence type="ECO:0000256" key="1">
    <source>
        <dbReference type="ARBA" id="ARBA00004496"/>
    </source>
</evidence>
<evidence type="ECO:0000256" key="8">
    <source>
        <dbReference type="ARBA" id="ARBA00023306"/>
    </source>
</evidence>
<dbReference type="InterPro" id="IPR050090">
    <property type="entry name" value="Tyrosine_recombinase_XerCD"/>
</dbReference>
<keyword evidence="2" id="KW-0963">Cytoplasm</keyword>
<comment type="subcellular location">
    <subcellularLocation>
        <location evidence="1">Cytoplasm</location>
    </subcellularLocation>
</comment>
<accession>A0A0D8BM40</accession>